<feature type="domain" description="Zn(2)-C6 fungal-type" evidence="3">
    <location>
        <begin position="18"/>
        <end position="45"/>
    </location>
</feature>
<protein>
    <recommendedName>
        <fullName evidence="3">Zn(2)-C6 fungal-type domain-containing protein</fullName>
    </recommendedName>
</protein>
<feature type="compositionally biased region" description="Basic and acidic residues" evidence="2">
    <location>
        <begin position="57"/>
        <end position="67"/>
    </location>
</feature>
<name>A0A084Q8P8_STAC4</name>
<dbReference type="InterPro" id="IPR001138">
    <property type="entry name" value="Zn2Cys6_DnaBD"/>
</dbReference>
<dbReference type="AlphaFoldDB" id="A0A084Q8P8"/>
<dbReference type="Pfam" id="PF00172">
    <property type="entry name" value="Zn_clus"/>
    <property type="match status" value="1"/>
</dbReference>
<evidence type="ECO:0000256" key="1">
    <source>
        <dbReference type="ARBA" id="ARBA00023242"/>
    </source>
</evidence>
<dbReference type="GO" id="GO:0000981">
    <property type="term" value="F:DNA-binding transcription factor activity, RNA polymerase II-specific"/>
    <property type="evidence" value="ECO:0007669"/>
    <property type="project" value="InterPro"/>
</dbReference>
<dbReference type="OrthoDB" id="2740448at2759"/>
<feature type="compositionally biased region" description="Low complexity" evidence="2">
    <location>
        <begin position="73"/>
        <end position="103"/>
    </location>
</feature>
<evidence type="ECO:0000313" key="4">
    <source>
        <dbReference type="EMBL" id="KFA60333.1"/>
    </source>
</evidence>
<gene>
    <name evidence="4" type="ORF">S40285_10530</name>
</gene>
<feature type="region of interest" description="Disordered" evidence="2">
    <location>
        <begin position="35"/>
        <end position="114"/>
    </location>
</feature>
<accession>A0A084Q8P8</accession>
<keyword evidence="5" id="KW-1185">Reference proteome</keyword>
<dbReference type="Proteomes" id="UP000028524">
    <property type="component" value="Unassembled WGS sequence"/>
</dbReference>
<reference evidence="4 5" key="1">
    <citation type="journal article" date="2014" name="BMC Genomics">
        <title>Comparative genome sequencing reveals chemotype-specific gene clusters in the toxigenic black mold Stachybotrys.</title>
        <authorList>
            <person name="Semeiks J."/>
            <person name="Borek D."/>
            <person name="Otwinowski Z."/>
            <person name="Grishin N.V."/>
        </authorList>
    </citation>
    <scope>NUCLEOTIDE SEQUENCE [LARGE SCALE GENOMIC DNA]</scope>
    <source>
        <strain evidence="4 5">IBT 40285</strain>
    </source>
</reference>
<dbReference type="InParanoid" id="A0A084Q8P8"/>
<organism evidence="4 5">
    <name type="scientific">Stachybotrys chlorohalonatus (strain IBT 40285)</name>
    <dbReference type="NCBI Taxonomy" id="1283841"/>
    <lineage>
        <taxon>Eukaryota</taxon>
        <taxon>Fungi</taxon>
        <taxon>Dikarya</taxon>
        <taxon>Ascomycota</taxon>
        <taxon>Pezizomycotina</taxon>
        <taxon>Sordariomycetes</taxon>
        <taxon>Hypocreomycetidae</taxon>
        <taxon>Hypocreales</taxon>
        <taxon>Stachybotryaceae</taxon>
        <taxon>Stachybotrys</taxon>
    </lineage>
</organism>
<evidence type="ECO:0000259" key="3">
    <source>
        <dbReference type="Pfam" id="PF00172"/>
    </source>
</evidence>
<keyword evidence="1" id="KW-0539">Nucleus</keyword>
<evidence type="ECO:0000256" key="2">
    <source>
        <dbReference type="SAM" id="MobiDB-lite"/>
    </source>
</evidence>
<dbReference type="EMBL" id="KL660935">
    <property type="protein sequence ID" value="KFA60333.1"/>
    <property type="molecule type" value="Genomic_DNA"/>
</dbReference>
<dbReference type="CDD" id="cd00067">
    <property type="entry name" value="GAL4"/>
    <property type="match status" value="1"/>
</dbReference>
<evidence type="ECO:0000313" key="5">
    <source>
        <dbReference type="Proteomes" id="UP000028524"/>
    </source>
</evidence>
<proteinExistence type="predicted"/>
<sequence length="424" mass="46434">MSNQKHPRLTLDPCALRLQVKCSYEKPHCQKCKASELPCEYPRGKRGKRRASVVSRGSERDSNHSGFEEEGNSPPSSTTTAPSDSALTAPEPTRSSSSSSASSPPMPIPEYPMVSQHQYHPEGSMTMRGSRQIEAIGTSHDMVMTAADVTHQPPESAFYYPAMGDEEGRDVWIMEEKEASGPLDQSVWMGFPATMTPMPTLPSAMSNVMVQGSTTGMSPIMVDTVPGLTTMSSAEYQALDGSKLMHSTSASSLSELGSSYQCKCDAIVVELLEAVASARQISTLLETMTAVRGLLRRFHDIAQCPHCLHQASSTMMRVILSEKLMAQFNELILSNKPLSGYATVPGGAGFDSFVFGDYPLESGEERGEVFAGLLRHNVRLFIVVLRQLLERAQMKEWHHHVETLNELLVQASSLVGTTRTDMKR</sequence>
<dbReference type="HOGENOM" id="CLU_652417_0_0_1"/>
<dbReference type="GO" id="GO:0008270">
    <property type="term" value="F:zinc ion binding"/>
    <property type="evidence" value="ECO:0007669"/>
    <property type="project" value="InterPro"/>
</dbReference>